<feature type="domain" description="Glucose-methanol-choline oxidoreductase C-terminal" evidence="7">
    <location>
        <begin position="444"/>
        <end position="569"/>
    </location>
</feature>
<feature type="domain" description="Glucose-methanol-choline oxidoreductase N-terminal" evidence="6">
    <location>
        <begin position="233"/>
        <end position="348"/>
    </location>
</feature>
<dbReference type="SUPFAM" id="SSF54373">
    <property type="entry name" value="FAD-linked reductases, C-terminal domain"/>
    <property type="match status" value="1"/>
</dbReference>
<evidence type="ECO:0000256" key="1">
    <source>
        <dbReference type="ARBA" id="ARBA00001974"/>
    </source>
</evidence>
<dbReference type="SUPFAM" id="SSF51905">
    <property type="entry name" value="FAD/NAD(P)-binding domain"/>
    <property type="match status" value="1"/>
</dbReference>
<evidence type="ECO:0000313" key="8">
    <source>
        <dbReference type="EMBL" id="QLL64141.1"/>
    </source>
</evidence>
<proteinExistence type="inferred from homology"/>
<dbReference type="Pfam" id="PF00732">
    <property type="entry name" value="GMC_oxred_N"/>
    <property type="match status" value="1"/>
</dbReference>
<dbReference type="InterPro" id="IPR000172">
    <property type="entry name" value="GMC_OxRdtase_N"/>
</dbReference>
<dbReference type="EMBL" id="CP041239">
    <property type="protein sequence ID" value="QLL64141.1"/>
    <property type="molecule type" value="Genomic_DNA"/>
</dbReference>
<dbReference type="PANTHER" id="PTHR42784">
    <property type="entry name" value="PYRANOSE 2-OXIDASE"/>
    <property type="match status" value="1"/>
</dbReference>
<dbReference type="AlphaFoldDB" id="A0A859QZ70"/>
<keyword evidence="9" id="KW-1185">Reference proteome</keyword>
<evidence type="ECO:0000256" key="2">
    <source>
        <dbReference type="ARBA" id="ARBA00010790"/>
    </source>
</evidence>
<dbReference type="Pfam" id="PF05199">
    <property type="entry name" value="GMC_oxred_C"/>
    <property type="match status" value="1"/>
</dbReference>
<organism evidence="8 9">
    <name type="scientific">Sinorhizobium mexicanum</name>
    <dbReference type="NCBI Taxonomy" id="375549"/>
    <lineage>
        <taxon>Bacteria</taxon>
        <taxon>Pseudomonadati</taxon>
        <taxon>Pseudomonadota</taxon>
        <taxon>Alphaproteobacteria</taxon>
        <taxon>Hyphomicrobiales</taxon>
        <taxon>Rhizobiaceae</taxon>
        <taxon>Sinorhizobium/Ensifer group</taxon>
        <taxon>Sinorhizobium</taxon>
    </lineage>
</organism>
<gene>
    <name evidence="8" type="ORF">FKV68_22115</name>
</gene>
<geneLocation type="plasmid" evidence="9">
    <name>pemeittgr7a</name>
</geneLocation>
<sequence>MATRLKRRTVVFVGGGFTAALAARQLTAKGVDVVVLERGYDRTHSAATSLPSQRDELRWDVHGELFQDWSVQTYTLRHDARGTALPIRRLEAFKPGEGMGGAANHWNGQTWRWAEYDPILRTHLENRYGKKAIPAEMAIQDWGVTYAEMEPYHDQFEKLFGIAGKAGNLRGKLQEGGNPFEGPRQNEYPQKPLPITEAGVIFSEAANKLGYKPFPMPAANSPEPYTNPDGMQLGQCQFCGHCERFICEANAKASPELLLYPMLRKRKSFELRLQTHVLDILYDGQVKRVTGVRYIDRVTGREYEQPADIVVLSSFTMNNTRFLLMAGIGTPYNPKTGRGVVGKNFCHQTMSGTRVFFKNRWINPFLASGASQTVIDEFNGDNFDHTNLGFLGGAYIYANVTNGRPITSRAVPPGMPKWGSTWKKANADWYAHNFSITAHGSWYPHRENYVDLDPTYVDAYGQPLLRMTLDVRENERKMSEYLSQKIDEIARATGADIAPPAAPRKGPYDSRVYQTTHVTGGTIMGSDPATSVVSPHLQHWDAENLFVVGASVYPFNAGYNPTGPLGALALRLGDDLNDYVARPRHL</sequence>
<dbReference type="Proteomes" id="UP000510721">
    <property type="component" value="Plasmid pEmeITTGR7a"/>
</dbReference>
<keyword evidence="4" id="KW-0274">FAD</keyword>
<dbReference type="GO" id="GO:0016614">
    <property type="term" value="F:oxidoreductase activity, acting on CH-OH group of donors"/>
    <property type="evidence" value="ECO:0007669"/>
    <property type="project" value="InterPro"/>
</dbReference>
<dbReference type="InterPro" id="IPR007867">
    <property type="entry name" value="GMC_OxRtase_C"/>
</dbReference>
<dbReference type="InterPro" id="IPR036188">
    <property type="entry name" value="FAD/NAD-bd_sf"/>
</dbReference>
<comment type="cofactor">
    <cofactor evidence="1">
        <name>FAD</name>
        <dbReference type="ChEBI" id="CHEBI:57692"/>
    </cofactor>
</comment>
<dbReference type="RefSeq" id="WP_180941689.1">
    <property type="nucleotide sequence ID" value="NZ_CP041239.1"/>
</dbReference>
<reference evidence="8 9" key="1">
    <citation type="submission" date="2019-06" db="EMBL/GenBank/DDBJ databases">
        <title>Complete genome sequence of Ensifer mexicanus ITTG R7 isolated from nodules of Acacia angustissima (Mill.) Kuntze.</title>
        <authorList>
            <person name="Rincon-Rosales R."/>
            <person name="Rogel M.A."/>
            <person name="Guerrero G."/>
            <person name="Rincon-Molina C.I."/>
            <person name="Lopez-Lopez A."/>
            <person name="Martinez-Romero E."/>
        </authorList>
    </citation>
    <scope>NUCLEOTIDE SEQUENCE [LARGE SCALE GENOMIC DNA]</scope>
    <source>
        <strain evidence="8 9">ITTG R7</strain>
        <plasmid evidence="9">pemeittgr7a</plasmid>
    </source>
</reference>
<evidence type="ECO:0000256" key="4">
    <source>
        <dbReference type="ARBA" id="ARBA00022827"/>
    </source>
</evidence>
<dbReference type="KEGG" id="emx:FKV68_22115"/>
<keyword evidence="3" id="KW-0285">Flavoprotein</keyword>
<evidence type="ECO:0000259" key="6">
    <source>
        <dbReference type="Pfam" id="PF00732"/>
    </source>
</evidence>
<name>A0A859QZ70_9HYPH</name>
<comment type="similarity">
    <text evidence="2">Belongs to the GMC oxidoreductase family.</text>
</comment>
<dbReference type="GO" id="GO:0050660">
    <property type="term" value="F:flavin adenine dinucleotide binding"/>
    <property type="evidence" value="ECO:0007669"/>
    <property type="project" value="InterPro"/>
</dbReference>
<dbReference type="InterPro" id="IPR051473">
    <property type="entry name" value="P2Ox-like"/>
</dbReference>
<protein>
    <submittedName>
        <fullName evidence="8">GMC family oxidoreductase</fullName>
    </submittedName>
</protein>
<keyword evidence="5" id="KW-0560">Oxidoreductase</keyword>
<accession>A0A859QZ70</accession>
<evidence type="ECO:0000313" key="9">
    <source>
        <dbReference type="Proteomes" id="UP000510721"/>
    </source>
</evidence>
<evidence type="ECO:0000256" key="5">
    <source>
        <dbReference type="ARBA" id="ARBA00023002"/>
    </source>
</evidence>
<dbReference type="PANTHER" id="PTHR42784:SF1">
    <property type="entry name" value="PYRANOSE 2-OXIDASE"/>
    <property type="match status" value="1"/>
</dbReference>
<dbReference type="Gene3D" id="3.50.50.60">
    <property type="entry name" value="FAD/NAD(P)-binding domain"/>
    <property type="match status" value="2"/>
</dbReference>
<evidence type="ECO:0000259" key="7">
    <source>
        <dbReference type="Pfam" id="PF05199"/>
    </source>
</evidence>
<keyword evidence="8" id="KW-0614">Plasmid</keyword>
<evidence type="ECO:0000256" key="3">
    <source>
        <dbReference type="ARBA" id="ARBA00022630"/>
    </source>
</evidence>